<dbReference type="OrthoDB" id="2671431at2759"/>
<evidence type="ECO:0000313" key="2">
    <source>
        <dbReference type="Proteomes" id="UP000054166"/>
    </source>
</evidence>
<name>A0A0C3FCM2_PILCF</name>
<evidence type="ECO:0008006" key="3">
    <source>
        <dbReference type="Google" id="ProtNLM"/>
    </source>
</evidence>
<dbReference type="Proteomes" id="UP000054166">
    <property type="component" value="Unassembled WGS sequence"/>
</dbReference>
<reference evidence="1 2" key="1">
    <citation type="submission" date="2014-04" db="EMBL/GenBank/DDBJ databases">
        <authorList>
            <consortium name="DOE Joint Genome Institute"/>
            <person name="Kuo A."/>
            <person name="Tarkka M."/>
            <person name="Buscot F."/>
            <person name="Kohler A."/>
            <person name="Nagy L.G."/>
            <person name="Floudas D."/>
            <person name="Copeland A."/>
            <person name="Barry K.W."/>
            <person name="Cichocki N."/>
            <person name="Veneault-Fourrey C."/>
            <person name="LaButti K."/>
            <person name="Lindquist E.A."/>
            <person name="Lipzen A."/>
            <person name="Lundell T."/>
            <person name="Morin E."/>
            <person name="Murat C."/>
            <person name="Sun H."/>
            <person name="Tunlid A."/>
            <person name="Henrissat B."/>
            <person name="Grigoriev I.V."/>
            <person name="Hibbett D.S."/>
            <person name="Martin F."/>
            <person name="Nordberg H.P."/>
            <person name="Cantor M.N."/>
            <person name="Hua S.X."/>
        </authorList>
    </citation>
    <scope>NUCLEOTIDE SEQUENCE [LARGE SCALE GENOMIC DNA]</scope>
    <source>
        <strain evidence="1 2">F 1598</strain>
    </source>
</reference>
<sequence length="244" mass="27570">MEKAQNLFSTNDPILSPLNTLVDLDHHTVESVNLNNSTVIVKHGCTVQELNENEKPTNLCLKQLKEKIKEQEHQAAKSEADMYRLELLSQGIQGLNEFLWTTVLEQCQWDKLNAIGIHDISESQIDRKELAILKKKGKVTITKSDGSVVMQGHIHEGGLCYLAKHDLVTGLNIKVEDKLGLCDGCTKGKHHQAPFPHHSEHSPTILDCLHMDLQGPFTASIHDYRFTLTVVDDHSRIGWKRYLK</sequence>
<keyword evidence="2" id="KW-1185">Reference proteome</keyword>
<reference evidence="2" key="2">
    <citation type="submission" date="2015-01" db="EMBL/GenBank/DDBJ databases">
        <title>Evolutionary Origins and Diversification of the Mycorrhizal Mutualists.</title>
        <authorList>
            <consortium name="DOE Joint Genome Institute"/>
            <consortium name="Mycorrhizal Genomics Consortium"/>
            <person name="Kohler A."/>
            <person name="Kuo A."/>
            <person name="Nagy L.G."/>
            <person name="Floudas D."/>
            <person name="Copeland A."/>
            <person name="Barry K.W."/>
            <person name="Cichocki N."/>
            <person name="Veneault-Fourrey C."/>
            <person name="LaButti K."/>
            <person name="Lindquist E.A."/>
            <person name="Lipzen A."/>
            <person name="Lundell T."/>
            <person name="Morin E."/>
            <person name="Murat C."/>
            <person name="Riley R."/>
            <person name="Ohm R."/>
            <person name="Sun H."/>
            <person name="Tunlid A."/>
            <person name="Henrissat B."/>
            <person name="Grigoriev I.V."/>
            <person name="Hibbett D.S."/>
            <person name="Martin F."/>
        </authorList>
    </citation>
    <scope>NUCLEOTIDE SEQUENCE [LARGE SCALE GENOMIC DNA]</scope>
    <source>
        <strain evidence="2">F 1598</strain>
    </source>
</reference>
<protein>
    <recommendedName>
        <fullName evidence="3">GAG-pre-integrase domain-containing protein</fullName>
    </recommendedName>
</protein>
<dbReference type="EMBL" id="KN832994">
    <property type="protein sequence ID" value="KIM82400.1"/>
    <property type="molecule type" value="Genomic_DNA"/>
</dbReference>
<dbReference type="InParanoid" id="A0A0C3FCM2"/>
<dbReference type="HOGENOM" id="CLU_1138378_0_0_1"/>
<accession>A0A0C3FCM2</accession>
<organism evidence="1 2">
    <name type="scientific">Piloderma croceum (strain F 1598)</name>
    <dbReference type="NCBI Taxonomy" id="765440"/>
    <lineage>
        <taxon>Eukaryota</taxon>
        <taxon>Fungi</taxon>
        <taxon>Dikarya</taxon>
        <taxon>Basidiomycota</taxon>
        <taxon>Agaricomycotina</taxon>
        <taxon>Agaricomycetes</taxon>
        <taxon>Agaricomycetidae</taxon>
        <taxon>Atheliales</taxon>
        <taxon>Atheliaceae</taxon>
        <taxon>Piloderma</taxon>
    </lineage>
</organism>
<evidence type="ECO:0000313" key="1">
    <source>
        <dbReference type="EMBL" id="KIM82400.1"/>
    </source>
</evidence>
<dbReference type="AlphaFoldDB" id="A0A0C3FCM2"/>
<dbReference type="STRING" id="765440.A0A0C3FCM2"/>
<gene>
    <name evidence="1" type="ORF">PILCRDRAFT_785016</name>
</gene>
<proteinExistence type="predicted"/>